<dbReference type="EMBL" id="CP110428">
    <property type="protein sequence ID" value="WAQ87167.1"/>
    <property type="molecule type" value="Genomic_DNA"/>
</dbReference>
<feature type="compositionally biased region" description="Polar residues" evidence="1">
    <location>
        <begin position="178"/>
        <end position="189"/>
    </location>
</feature>
<feature type="compositionally biased region" description="Low complexity" evidence="1">
    <location>
        <begin position="167"/>
        <end position="177"/>
    </location>
</feature>
<dbReference type="GeneID" id="77813029"/>
<proteinExistence type="predicted"/>
<feature type="compositionally biased region" description="Low complexity" evidence="1">
    <location>
        <begin position="44"/>
        <end position="53"/>
    </location>
</feature>
<sequence>MSANLQSTSNALKDANPATNKEAEPTPNPQAEKPADPITNQGNQTQAAAKQPTAPKPKPPKKQTKASGTPEDPTQDSPGKPAKETQEADREKGLQMVLGTKHIIDVDNPNANVTNNKMSRVERLQEEAMAEMWETAQAAKKAGDHDKAKLYHAGATGPTGKAGSSGGNHSNGKGAANQQRAQSPHDQQGSGLGRYSRSQGYKGNRYDAAYDERGDRGRRKDQRGRN</sequence>
<feature type="compositionally biased region" description="Basic residues" evidence="1">
    <location>
        <begin position="216"/>
        <end position="226"/>
    </location>
</feature>
<reference evidence="2" key="1">
    <citation type="submission" date="2022-10" db="EMBL/GenBank/DDBJ databases">
        <title>Puccinia triticina Genome sequencing and assembly.</title>
        <authorList>
            <person name="Li C."/>
        </authorList>
    </citation>
    <scope>NUCLEOTIDE SEQUENCE</scope>
    <source>
        <strain evidence="2">Pt15</strain>
    </source>
</reference>
<evidence type="ECO:0000313" key="2">
    <source>
        <dbReference type="EMBL" id="WAQ87167.1"/>
    </source>
</evidence>
<feature type="compositionally biased region" description="Polar residues" evidence="1">
    <location>
        <begin position="1"/>
        <end position="11"/>
    </location>
</feature>
<evidence type="ECO:0008006" key="4">
    <source>
        <dbReference type="Google" id="ProtNLM"/>
    </source>
</evidence>
<accession>A0ABY7CT67</accession>
<gene>
    <name evidence="2" type="ORF">PtA15_8A68</name>
</gene>
<feature type="compositionally biased region" description="Basic and acidic residues" evidence="1">
    <location>
        <begin position="204"/>
        <end position="215"/>
    </location>
</feature>
<feature type="compositionally biased region" description="Basic and acidic residues" evidence="1">
    <location>
        <begin position="81"/>
        <end position="93"/>
    </location>
</feature>
<evidence type="ECO:0000313" key="3">
    <source>
        <dbReference type="Proteomes" id="UP001164743"/>
    </source>
</evidence>
<evidence type="ECO:0000256" key="1">
    <source>
        <dbReference type="SAM" id="MobiDB-lite"/>
    </source>
</evidence>
<feature type="region of interest" description="Disordered" evidence="1">
    <location>
        <begin position="135"/>
        <end position="226"/>
    </location>
</feature>
<feature type="region of interest" description="Disordered" evidence="1">
    <location>
        <begin position="1"/>
        <end position="123"/>
    </location>
</feature>
<protein>
    <recommendedName>
        <fullName evidence="4">Hyaluronan/mRNA-binding protein domain-containing protein</fullName>
    </recommendedName>
</protein>
<organism evidence="2 3">
    <name type="scientific">Puccinia triticina</name>
    <dbReference type="NCBI Taxonomy" id="208348"/>
    <lineage>
        <taxon>Eukaryota</taxon>
        <taxon>Fungi</taxon>
        <taxon>Dikarya</taxon>
        <taxon>Basidiomycota</taxon>
        <taxon>Pucciniomycotina</taxon>
        <taxon>Pucciniomycetes</taxon>
        <taxon>Pucciniales</taxon>
        <taxon>Pucciniaceae</taxon>
        <taxon>Puccinia</taxon>
    </lineage>
</organism>
<dbReference type="Proteomes" id="UP001164743">
    <property type="component" value="Chromosome 8A"/>
</dbReference>
<dbReference type="RefSeq" id="XP_053022722.1">
    <property type="nucleotide sequence ID" value="XM_053172145.1"/>
</dbReference>
<feature type="compositionally biased region" description="Polar residues" evidence="1">
    <location>
        <begin position="109"/>
        <end position="118"/>
    </location>
</feature>
<keyword evidence="3" id="KW-1185">Reference proteome</keyword>
<name>A0ABY7CT67_9BASI</name>